<evidence type="ECO:0000256" key="1">
    <source>
        <dbReference type="SAM" id="SignalP"/>
    </source>
</evidence>
<evidence type="ECO:0000313" key="2">
    <source>
        <dbReference type="EMBL" id="JAT59230.1"/>
    </source>
</evidence>
<feature type="chain" id="PRO_5008900548" evidence="1">
    <location>
        <begin position="20"/>
        <end position="249"/>
    </location>
</feature>
<keyword evidence="1" id="KW-0732">Signal</keyword>
<dbReference type="PANTHER" id="PTHR37764:SF1">
    <property type="entry name" value="KETOSE_ALDOSE ISOMERASE, PUTATIVE (MOG1_PSBP_DUF1795-LIKE PHOTOSYSTEM II REACTION CENTER PSBP FAMILY PROTEIN)-RELATED"/>
    <property type="match status" value="1"/>
</dbReference>
<dbReference type="EMBL" id="GDJX01008706">
    <property type="protein sequence ID" value="JAT59230.1"/>
    <property type="molecule type" value="Transcribed_RNA"/>
</dbReference>
<dbReference type="SUPFAM" id="SSF55724">
    <property type="entry name" value="Mog1p/PsbP-like"/>
    <property type="match status" value="1"/>
</dbReference>
<accession>A0A1D1YX82</accession>
<gene>
    <name evidence="2" type="primary">DNAH7</name>
    <name evidence="2" type="ORF">g.48737</name>
</gene>
<feature type="signal peptide" evidence="1">
    <location>
        <begin position="1"/>
        <end position="19"/>
    </location>
</feature>
<proteinExistence type="predicted"/>
<dbReference type="Gene3D" id="3.40.1000.10">
    <property type="entry name" value="Mog1/PsbP, alpha/beta/alpha sandwich"/>
    <property type="match status" value="1"/>
</dbReference>
<sequence length="249" mass="27508">MATQLLLLVASSARNPVHSHFPTRHWVLVLPWILLPHLLESPSCRGFPAPRRGSSTLGTGSPSVCPRCLKTSWSQRTLVLDFHCTGTKQNLKHLRLNLLHQIGSSRHQLDFTYCFQASYATPRHVECCKEQIRCLGSEILSVVVRPSNQLKITFLEAKDITDLGTLKEAAKIFVPGGATLYSARTIKIKEDEILRSYYFYEFGIDDQHLALVAAVNSGKAVIAGAAAPQSKWEDDGVKLRSAAISLSVS</sequence>
<organism evidence="2">
    <name type="scientific">Anthurium amnicola</name>
    <dbReference type="NCBI Taxonomy" id="1678845"/>
    <lineage>
        <taxon>Eukaryota</taxon>
        <taxon>Viridiplantae</taxon>
        <taxon>Streptophyta</taxon>
        <taxon>Embryophyta</taxon>
        <taxon>Tracheophyta</taxon>
        <taxon>Spermatophyta</taxon>
        <taxon>Magnoliopsida</taxon>
        <taxon>Liliopsida</taxon>
        <taxon>Araceae</taxon>
        <taxon>Pothoideae</taxon>
        <taxon>Potheae</taxon>
        <taxon>Anthurium</taxon>
    </lineage>
</organism>
<reference evidence="2" key="1">
    <citation type="submission" date="2015-07" db="EMBL/GenBank/DDBJ databases">
        <title>Transcriptome Assembly of Anthurium amnicola.</title>
        <authorList>
            <person name="Suzuki J."/>
        </authorList>
    </citation>
    <scope>NUCLEOTIDE SEQUENCE</scope>
</reference>
<dbReference type="AlphaFoldDB" id="A0A1D1YX82"/>
<name>A0A1D1YX82_9ARAE</name>
<dbReference type="InterPro" id="IPR016123">
    <property type="entry name" value="Mog1/PsbP_a/b/a-sand"/>
</dbReference>
<dbReference type="PANTHER" id="PTHR37764">
    <property type="entry name" value="KETOSE/ALDOSE ISOMERASE, PUTATIVE (MOG1/PSBP/DUF1795-LIKE PHOTOSYSTEM II REACTION CENTER PSBP FAMILY PROTEIN)-RELATED"/>
    <property type="match status" value="1"/>
</dbReference>
<protein>
    <submittedName>
        <fullName evidence="2">Dynein heavy chain 7, axonemal</fullName>
    </submittedName>
</protein>
<dbReference type="GO" id="GO:0009507">
    <property type="term" value="C:chloroplast"/>
    <property type="evidence" value="ECO:0007669"/>
    <property type="project" value="TreeGrafter"/>
</dbReference>